<reference evidence="5" key="1">
    <citation type="journal article" date="2019" name="Int. J. Syst. Evol. Microbiol.">
        <title>The Global Catalogue of Microorganisms (GCM) 10K type strain sequencing project: providing services to taxonomists for standard genome sequencing and annotation.</title>
        <authorList>
            <consortium name="The Broad Institute Genomics Platform"/>
            <consortium name="The Broad Institute Genome Sequencing Center for Infectious Disease"/>
            <person name="Wu L."/>
            <person name="Ma J."/>
        </authorList>
    </citation>
    <scope>NUCLEOTIDE SEQUENCE [LARGE SCALE GENOMIC DNA]</scope>
    <source>
        <strain evidence="5">CGMCC 1.15772</strain>
    </source>
</reference>
<feature type="region of interest" description="Disordered" evidence="2">
    <location>
        <begin position="282"/>
        <end position="330"/>
    </location>
</feature>
<feature type="compositionally biased region" description="Gly residues" evidence="2">
    <location>
        <begin position="305"/>
        <end position="316"/>
    </location>
</feature>
<sequence>MESPVDPEQSYDECGCAPSAQERRALWPTLSRRGALGLGAFGLVALGAVATPFVSNAWAVDYPSWDDVQKAKKSESAKAAEVSRIEGLISGLQSEVARTQALAEQAADEFYDAQQAYFDAAQRAETLQEQADEQAQKAVDAANKAGQVASQLYRSGGDDASLELFFAGSAASADDLLARLGTMDKLISRNQSVYAEAVTARDSAQSLSDQAKVARDERDRLQQVAEQKMVASQQAADAAQAALDAQQANLATLEAQLAALKDSTAKTISEYKEGVEARRKAKAEAERKAKEEAERKAREAAEKGGSSGGSSGGKGGSTTSSGWARPSSGWRTSGYGPRTVQCGNSYCSSGFHYGVDLAAGCGAGIYAAHSGTVVYAGYNGGYGNYIKIDHGNGIGTGYGHIRNGGIYVRYGQTVKAGQLIAAEGNTGNSFGCHCHFETYVNGSPVNPITFMAKRGISV</sequence>
<keyword evidence="5" id="KW-1185">Reference proteome</keyword>
<gene>
    <name evidence="4" type="ORF">ACFQRL_15295</name>
</gene>
<dbReference type="Pfam" id="PF01551">
    <property type="entry name" value="Peptidase_M23"/>
    <property type="match status" value="1"/>
</dbReference>
<organism evidence="4 5">
    <name type="scientific">Microbacterium fluvii</name>
    <dbReference type="NCBI Taxonomy" id="415215"/>
    <lineage>
        <taxon>Bacteria</taxon>
        <taxon>Bacillati</taxon>
        <taxon>Actinomycetota</taxon>
        <taxon>Actinomycetes</taxon>
        <taxon>Micrococcales</taxon>
        <taxon>Microbacteriaceae</taxon>
        <taxon>Microbacterium</taxon>
    </lineage>
</organism>
<protein>
    <submittedName>
        <fullName evidence="4">Peptidoglycan DD-metalloendopeptidase family protein</fullName>
    </submittedName>
</protein>
<dbReference type="Proteomes" id="UP001596507">
    <property type="component" value="Unassembled WGS sequence"/>
</dbReference>
<dbReference type="Gene3D" id="6.10.250.3150">
    <property type="match status" value="1"/>
</dbReference>
<evidence type="ECO:0000256" key="1">
    <source>
        <dbReference type="SAM" id="Coils"/>
    </source>
</evidence>
<dbReference type="SUPFAM" id="SSF51261">
    <property type="entry name" value="Duplicated hybrid motif"/>
    <property type="match status" value="1"/>
</dbReference>
<keyword evidence="1" id="KW-0175">Coiled coil</keyword>
<name>A0ABW2HGV9_9MICO</name>
<comment type="caution">
    <text evidence="4">The sequence shown here is derived from an EMBL/GenBank/DDBJ whole genome shotgun (WGS) entry which is preliminary data.</text>
</comment>
<feature type="domain" description="M23ase beta-sheet core" evidence="3">
    <location>
        <begin position="351"/>
        <end position="447"/>
    </location>
</feature>
<dbReference type="CDD" id="cd12797">
    <property type="entry name" value="M23_peptidase"/>
    <property type="match status" value="1"/>
</dbReference>
<accession>A0ABW2HGV9</accession>
<evidence type="ECO:0000256" key="2">
    <source>
        <dbReference type="SAM" id="MobiDB-lite"/>
    </source>
</evidence>
<dbReference type="EMBL" id="JBHTBE010000004">
    <property type="protein sequence ID" value="MFC7270326.1"/>
    <property type="molecule type" value="Genomic_DNA"/>
</dbReference>
<evidence type="ECO:0000313" key="4">
    <source>
        <dbReference type="EMBL" id="MFC7270326.1"/>
    </source>
</evidence>
<dbReference type="RefSeq" id="WP_378734175.1">
    <property type="nucleotide sequence ID" value="NZ_BAABKW010000007.1"/>
</dbReference>
<dbReference type="InterPro" id="IPR006311">
    <property type="entry name" value="TAT_signal"/>
</dbReference>
<feature type="compositionally biased region" description="Basic and acidic residues" evidence="2">
    <location>
        <begin position="282"/>
        <end position="302"/>
    </location>
</feature>
<dbReference type="InterPro" id="IPR011055">
    <property type="entry name" value="Dup_hybrid_motif"/>
</dbReference>
<dbReference type="PROSITE" id="PS51318">
    <property type="entry name" value="TAT"/>
    <property type="match status" value="1"/>
</dbReference>
<evidence type="ECO:0000259" key="3">
    <source>
        <dbReference type="Pfam" id="PF01551"/>
    </source>
</evidence>
<dbReference type="PANTHER" id="PTHR21666:SF270">
    <property type="entry name" value="MUREIN HYDROLASE ACTIVATOR ENVC"/>
    <property type="match status" value="1"/>
</dbReference>
<dbReference type="PANTHER" id="PTHR21666">
    <property type="entry name" value="PEPTIDASE-RELATED"/>
    <property type="match status" value="1"/>
</dbReference>
<proteinExistence type="predicted"/>
<dbReference type="Gene3D" id="2.70.70.10">
    <property type="entry name" value="Glucose Permease (Domain IIA)"/>
    <property type="match status" value="1"/>
</dbReference>
<dbReference type="InterPro" id="IPR016047">
    <property type="entry name" value="M23ase_b-sheet_dom"/>
</dbReference>
<dbReference type="InterPro" id="IPR050570">
    <property type="entry name" value="Cell_wall_metabolism_enzyme"/>
</dbReference>
<feature type="coiled-coil region" evidence="1">
    <location>
        <begin position="89"/>
        <end position="144"/>
    </location>
</feature>
<evidence type="ECO:0000313" key="5">
    <source>
        <dbReference type="Proteomes" id="UP001596507"/>
    </source>
</evidence>